<dbReference type="OMA" id="FQPNCPE"/>
<name>G3T9T6_LOXAF</name>
<reference evidence="2" key="3">
    <citation type="submission" date="2025-09" db="UniProtKB">
        <authorList>
            <consortium name="Ensembl"/>
        </authorList>
    </citation>
    <scope>IDENTIFICATION</scope>
    <source>
        <strain evidence="2">Isolate ISIS603380</strain>
    </source>
</reference>
<reference evidence="2" key="2">
    <citation type="submission" date="2025-08" db="UniProtKB">
        <authorList>
            <consortium name="Ensembl"/>
        </authorList>
    </citation>
    <scope>IDENTIFICATION</scope>
    <source>
        <strain evidence="2">Isolate ISIS603380</strain>
    </source>
</reference>
<dbReference type="HOGENOM" id="CLU_773751_0_0_1"/>
<protein>
    <submittedName>
        <fullName evidence="2">Uncharacterized protein</fullName>
    </submittedName>
</protein>
<evidence type="ECO:0000313" key="3">
    <source>
        <dbReference type="Proteomes" id="UP000007646"/>
    </source>
</evidence>
<organism evidence="2 3">
    <name type="scientific">Loxodonta africana</name>
    <name type="common">African elephant</name>
    <dbReference type="NCBI Taxonomy" id="9785"/>
    <lineage>
        <taxon>Eukaryota</taxon>
        <taxon>Metazoa</taxon>
        <taxon>Chordata</taxon>
        <taxon>Craniata</taxon>
        <taxon>Vertebrata</taxon>
        <taxon>Euteleostomi</taxon>
        <taxon>Mammalia</taxon>
        <taxon>Eutheria</taxon>
        <taxon>Afrotheria</taxon>
        <taxon>Proboscidea</taxon>
        <taxon>Elephantidae</taxon>
        <taxon>Loxodonta</taxon>
    </lineage>
</organism>
<sequence>MGKCLSCCNKDQCFQPYCPEEQVTAEFQYLRASSVTQPDIPPGRLTSHPTVTHRVSSSKRSHSLPTELNVSAVISLSGKRHSLLSKLKNSTSLSKNQSRANFDSQEKLSLNDLNSSTNLFGSRSRRFFSAPRLSVISCYQNATFFDSQPTCQKFLALNEIGLFSKDPSIADTQKHARLSAPEYTSKHFMSIETADTSAPKSIDKATYYQNTAAFIPHPIGVSSSWPQNNVATDIQQSNQLSKDPTDSLYPGSQSHNPNYSAALVDGFSSGCKNSSWFTPCQSITSCFFQDRKVVDSPEDEDKSSAVEIPNTRSPQTYSLRKKNQ</sequence>
<dbReference type="STRING" id="9785.ENSLAFP00000010579"/>
<evidence type="ECO:0000313" key="2">
    <source>
        <dbReference type="Ensembl" id="ENSLAFP00000010579.3"/>
    </source>
</evidence>
<dbReference type="Proteomes" id="UP000007646">
    <property type="component" value="Unassembled WGS sequence"/>
</dbReference>
<feature type="region of interest" description="Disordered" evidence="1">
    <location>
        <begin position="294"/>
        <end position="324"/>
    </location>
</feature>
<accession>G3T9T6</accession>
<evidence type="ECO:0000256" key="1">
    <source>
        <dbReference type="SAM" id="MobiDB-lite"/>
    </source>
</evidence>
<dbReference type="GeneTree" id="ENSGT00940000163796"/>
<keyword evidence="3" id="KW-1185">Reference proteome</keyword>
<dbReference type="eggNOG" id="ENOG502TD7T">
    <property type="taxonomic scope" value="Eukaryota"/>
</dbReference>
<dbReference type="Ensembl" id="ENSLAFT00000012652.3">
    <property type="protein sequence ID" value="ENSLAFP00000010579.3"/>
    <property type="gene ID" value="ENSLAFG00000012651.3"/>
</dbReference>
<reference evidence="2 3" key="1">
    <citation type="submission" date="2009-06" db="EMBL/GenBank/DDBJ databases">
        <title>The Genome Sequence of Loxodonta africana (African elephant).</title>
        <authorList>
            <person name="Di Palma F."/>
            <person name="Heiman D."/>
            <person name="Young S."/>
            <person name="Johnson J."/>
            <person name="Lander E.S."/>
            <person name="Lindblad-Toh K."/>
        </authorList>
    </citation>
    <scope>NUCLEOTIDE SEQUENCE [LARGE SCALE GENOMIC DNA]</scope>
    <source>
        <strain evidence="2 3">Isolate ISIS603380</strain>
    </source>
</reference>
<dbReference type="AlphaFoldDB" id="G3T9T6"/>
<dbReference type="InParanoid" id="G3T9T6"/>
<proteinExistence type="predicted"/>